<evidence type="ECO:0000259" key="3">
    <source>
        <dbReference type="Pfam" id="PF04967"/>
    </source>
</evidence>
<dbReference type="PANTHER" id="PTHR34236:SF1">
    <property type="entry name" value="DIMETHYL SULFOXIDE REDUCTASE TRANSCRIPTIONAL ACTIVATOR"/>
    <property type="match status" value="1"/>
</dbReference>
<evidence type="ECO:0000256" key="2">
    <source>
        <dbReference type="ARBA" id="ARBA00023163"/>
    </source>
</evidence>
<dbReference type="EMBL" id="JBHSXM010000004">
    <property type="protein sequence ID" value="MFC6838332.1"/>
    <property type="molecule type" value="Genomic_DNA"/>
</dbReference>
<keyword evidence="2" id="KW-0804">Transcription</keyword>
<name>A0ABD5UGL1_9EURY</name>
<organism evidence="4 5">
    <name type="scientific">Halomarina ordinaria</name>
    <dbReference type="NCBI Taxonomy" id="3033939"/>
    <lineage>
        <taxon>Archaea</taxon>
        <taxon>Methanobacteriati</taxon>
        <taxon>Methanobacteriota</taxon>
        <taxon>Stenosarchaea group</taxon>
        <taxon>Halobacteria</taxon>
        <taxon>Halobacteriales</taxon>
        <taxon>Natronomonadaceae</taxon>
        <taxon>Halomarina</taxon>
    </lineage>
</organism>
<dbReference type="InterPro" id="IPR007050">
    <property type="entry name" value="HTH_bacterioopsin"/>
</dbReference>
<evidence type="ECO:0000313" key="4">
    <source>
        <dbReference type="EMBL" id="MFC6838332.1"/>
    </source>
</evidence>
<reference evidence="4 5" key="1">
    <citation type="journal article" date="2019" name="Int. J. Syst. Evol. Microbiol.">
        <title>The Global Catalogue of Microorganisms (GCM) 10K type strain sequencing project: providing services to taxonomists for standard genome sequencing and annotation.</title>
        <authorList>
            <consortium name="The Broad Institute Genomics Platform"/>
            <consortium name="The Broad Institute Genome Sequencing Center for Infectious Disease"/>
            <person name="Wu L."/>
            <person name="Ma J."/>
        </authorList>
    </citation>
    <scope>NUCLEOTIDE SEQUENCE [LARGE SCALE GENOMIC DNA]</scope>
    <source>
        <strain evidence="4 5">PSRA2</strain>
    </source>
</reference>
<protein>
    <submittedName>
        <fullName evidence="4">Helix-turn-helix domain-containing protein</fullName>
    </submittedName>
</protein>
<proteinExistence type="predicted"/>
<dbReference type="Proteomes" id="UP001596406">
    <property type="component" value="Unassembled WGS sequence"/>
</dbReference>
<dbReference type="PANTHER" id="PTHR34236">
    <property type="entry name" value="DIMETHYL SULFOXIDE REDUCTASE TRANSCRIPTIONAL ACTIVATOR"/>
    <property type="match status" value="1"/>
</dbReference>
<feature type="domain" description="HTH bat-type" evidence="3">
    <location>
        <begin position="166"/>
        <end position="218"/>
    </location>
</feature>
<evidence type="ECO:0000313" key="5">
    <source>
        <dbReference type="Proteomes" id="UP001596406"/>
    </source>
</evidence>
<keyword evidence="5" id="KW-1185">Reference proteome</keyword>
<dbReference type="AlphaFoldDB" id="A0ABD5UGL1"/>
<dbReference type="RefSeq" id="WP_304450024.1">
    <property type="nucleotide sequence ID" value="NZ_JARRAH010000004.1"/>
</dbReference>
<gene>
    <name evidence="4" type="ORF">ACFQHK_17765</name>
</gene>
<dbReference type="Pfam" id="PF04967">
    <property type="entry name" value="HTH_10"/>
    <property type="match status" value="1"/>
</dbReference>
<evidence type="ECO:0000256" key="1">
    <source>
        <dbReference type="ARBA" id="ARBA00023015"/>
    </source>
</evidence>
<comment type="caution">
    <text evidence="4">The sequence shown here is derived from an EMBL/GenBank/DDBJ whole genome shotgun (WGS) entry which is preliminary data.</text>
</comment>
<accession>A0ABD5UGL1</accession>
<sequence>MFGDAFNSLPCLGSPKMVCASLTLTIPKRTWIGTVSRDHPVATFHVRSAQSADSVGVGFVELLAEKPAEIIESIRSFDPVHTVEVFHQEPNRTLLQIEADKPILLDVLDKAGVPVEMPFEIQNGQVEWELTTTRNRLTTLGSALDESEVGYVVEHIHAKPEFDRILTDKQQRLIEAALKRGYYDSPRQCTQEELAASLDMAKSTCSEILHRAEERIVKSFERGTESDRTAARLTT</sequence>
<keyword evidence="1" id="KW-0805">Transcription regulation</keyword>